<feature type="chain" id="PRO_5028806823" evidence="1">
    <location>
        <begin position="28"/>
        <end position="316"/>
    </location>
</feature>
<proteinExistence type="predicted"/>
<keyword evidence="3" id="KW-1185">Reference proteome</keyword>
<evidence type="ECO:0000313" key="2">
    <source>
        <dbReference type="EMBL" id="KAE9636108.1"/>
    </source>
</evidence>
<evidence type="ECO:0000256" key="1">
    <source>
        <dbReference type="SAM" id="SignalP"/>
    </source>
</evidence>
<reference evidence="2 3" key="1">
    <citation type="submission" date="2019-12" db="EMBL/GenBank/DDBJ databases">
        <title>Defluviitalea raffinosedens, isolated from a biogas fermenter, genome sequencing and characterization.</title>
        <authorList>
            <person name="Rettenmaier R."/>
            <person name="Schneider M."/>
            <person name="Neuhaus K."/>
            <person name="Liebl W."/>
            <person name="Zverlov V."/>
        </authorList>
    </citation>
    <scope>NUCLEOTIDE SEQUENCE [LARGE SCALE GENOMIC DNA]</scope>
    <source>
        <strain evidence="2 3">249c-K6</strain>
    </source>
</reference>
<dbReference type="RefSeq" id="WP_158739362.1">
    <property type="nucleotide sequence ID" value="NZ_WSLF01000002.1"/>
</dbReference>
<feature type="signal peptide" evidence="1">
    <location>
        <begin position="1"/>
        <end position="27"/>
    </location>
</feature>
<name>A0A7C8HGC8_9FIRM</name>
<dbReference type="AlphaFoldDB" id="A0A7C8HGC8"/>
<dbReference type="EMBL" id="WSLF01000002">
    <property type="protein sequence ID" value="KAE9636108.1"/>
    <property type="molecule type" value="Genomic_DNA"/>
</dbReference>
<comment type="caution">
    <text evidence="2">The sequence shown here is derived from an EMBL/GenBank/DDBJ whole genome shotgun (WGS) entry which is preliminary data.</text>
</comment>
<gene>
    <name evidence="2" type="ORF">GND95_02990</name>
</gene>
<keyword evidence="1" id="KW-0732">Signal</keyword>
<dbReference type="Proteomes" id="UP000483018">
    <property type="component" value="Unassembled WGS sequence"/>
</dbReference>
<evidence type="ECO:0000313" key="3">
    <source>
        <dbReference type="Proteomes" id="UP000483018"/>
    </source>
</evidence>
<organism evidence="2 3">
    <name type="scientific">Defluviitalea raffinosedens</name>
    <dbReference type="NCBI Taxonomy" id="1450156"/>
    <lineage>
        <taxon>Bacteria</taxon>
        <taxon>Bacillati</taxon>
        <taxon>Bacillota</taxon>
        <taxon>Clostridia</taxon>
        <taxon>Lachnospirales</taxon>
        <taxon>Defluviitaleaceae</taxon>
        <taxon>Defluviitalea</taxon>
    </lineage>
</organism>
<protein>
    <submittedName>
        <fullName evidence="2">Uncharacterized protein</fullName>
    </submittedName>
</protein>
<sequence>MKIRRPKSLFFTFIVLLQWICVSHASAQTIKHSSLIAKENRPSSSDVRLIYQEYTISHTLEGIHLLKDKQKPLSLLNLVEVPEGVNVEYTSVDPDIAQVLSNRDIKGVAAGETKLRLRVYKKVQKRVNDQLVEVEEDILTKECPVYVYDLSFEPMDYYGHLYPESALIRLRFRIETPKRKALPGAELTMDADFNGINLTYNNPAIKDITLLKIDPSGEKTPLNECILSKNADIANESILIIFDSFESGIYEVIVSVNITPEGNLTMREYLSYVKAPGGPGTITVNSTFHTLGFNVPLGKDGAGGIPIPVGLSPLIR</sequence>
<accession>A0A7C8HGC8</accession>